<feature type="domain" description="ABC transporter" evidence="1">
    <location>
        <begin position="113"/>
        <end position="221"/>
    </location>
</feature>
<dbReference type="GO" id="GO:0005524">
    <property type="term" value="F:ATP binding"/>
    <property type="evidence" value="ECO:0007669"/>
    <property type="project" value="InterPro"/>
</dbReference>
<protein>
    <recommendedName>
        <fullName evidence="1">ABC transporter domain-containing protein</fullName>
    </recommendedName>
</protein>
<evidence type="ECO:0000313" key="3">
    <source>
        <dbReference type="Proteomes" id="UP000728032"/>
    </source>
</evidence>
<accession>A0A7R9MIE4</accession>
<evidence type="ECO:0000259" key="1">
    <source>
        <dbReference type="Pfam" id="PF00005"/>
    </source>
</evidence>
<dbReference type="Pfam" id="PF00005">
    <property type="entry name" value="ABC_tran"/>
    <property type="match status" value="1"/>
</dbReference>
<dbReference type="EMBL" id="OC934933">
    <property type="protein sequence ID" value="CAD7660399.1"/>
    <property type="molecule type" value="Genomic_DNA"/>
</dbReference>
<proteinExistence type="predicted"/>
<sequence length="226" mass="25025">MSNSIEEEVNENLLTCEQKNSKKCVPIRQEPSSSLLQWPEVSDEKSVHIELEAVNQKQDSTASDMLFANESLMTDRLRSRMNSTPESSDKRIAAQVKNVVFSYGRGKKAVNALNGITINVPEGNIYSILGPSGCGKTTLVHCLVGSLKPRKGTVIVFGEQPGSYNSLVPGPGVGYMPQEIGLFQEFTIEETLTFFGRLYRLPKAQIKHSIRFLLQFLDLPDKTSSV</sequence>
<dbReference type="EMBL" id="CAJPVJ010020108">
    <property type="protein sequence ID" value="CAG2177537.1"/>
    <property type="molecule type" value="Genomic_DNA"/>
</dbReference>
<dbReference type="SUPFAM" id="SSF52540">
    <property type="entry name" value="P-loop containing nucleoside triphosphate hydrolases"/>
    <property type="match status" value="1"/>
</dbReference>
<keyword evidence="3" id="KW-1185">Reference proteome</keyword>
<dbReference type="Proteomes" id="UP000728032">
    <property type="component" value="Unassembled WGS sequence"/>
</dbReference>
<dbReference type="GO" id="GO:0016887">
    <property type="term" value="F:ATP hydrolysis activity"/>
    <property type="evidence" value="ECO:0007669"/>
    <property type="project" value="InterPro"/>
</dbReference>
<dbReference type="AlphaFoldDB" id="A0A7R9MIE4"/>
<dbReference type="Gene3D" id="3.40.50.300">
    <property type="entry name" value="P-loop containing nucleotide triphosphate hydrolases"/>
    <property type="match status" value="1"/>
</dbReference>
<name>A0A7R9MIE4_9ACAR</name>
<dbReference type="PANTHER" id="PTHR43038:SF3">
    <property type="entry name" value="ABC TRANSPORTER G FAMILY MEMBER 20 ISOFORM X1"/>
    <property type="match status" value="1"/>
</dbReference>
<evidence type="ECO:0000313" key="2">
    <source>
        <dbReference type="EMBL" id="CAD7660399.1"/>
    </source>
</evidence>
<dbReference type="OrthoDB" id="6150516at2759"/>
<reference evidence="2" key="1">
    <citation type="submission" date="2020-11" db="EMBL/GenBank/DDBJ databases">
        <authorList>
            <person name="Tran Van P."/>
        </authorList>
    </citation>
    <scope>NUCLEOTIDE SEQUENCE</scope>
</reference>
<dbReference type="PANTHER" id="PTHR43038">
    <property type="entry name" value="ATP-BINDING CASSETTE, SUB-FAMILY H, MEMBER 1"/>
    <property type="match status" value="1"/>
</dbReference>
<feature type="non-terminal residue" evidence="2">
    <location>
        <position position="1"/>
    </location>
</feature>
<gene>
    <name evidence="2" type="ORF">ONB1V03_LOCUS16967</name>
</gene>
<dbReference type="InterPro" id="IPR003439">
    <property type="entry name" value="ABC_transporter-like_ATP-bd"/>
</dbReference>
<dbReference type="InterPro" id="IPR027417">
    <property type="entry name" value="P-loop_NTPase"/>
</dbReference>
<organism evidence="2">
    <name type="scientific">Oppiella nova</name>
    <dbReference type="NCBI Taxonomy" id="334625"/>
    <lineage>
        <taxon>Eukaryota</taxon>
        <taxon>Metazoa</taxon>
        <taxon>Ecdysozoa</taxon>
        <taxon>Arthropoda</taxon>
        <taxon>Chelicerata</taxon>
        <taxon>Arachnida</taxon>
        <taxon>Acari</taxon>
        <taxon>Acariformes</taxon>
        <taxon>Sarcoptiformes</taxon>
        <taxon>Oribatida</taxon>
        <taxon>Brachypylina</taxon>
        <taxon>Oppioidea</taxon>
        <taxon>Oppiidae</taxon>
        <taxon>Oppiella</taxon>
    </lineage>
</organism>